<feature type="compositionally biased region" description="Basic and acidic residues" evidence="1">
    <location>
        <begin position="91"/>
        <end position="108"/>
    </location>
</feature>
<feature type="region of interest" description="Disordered" evidence="1">
    <location>
        <begin position="39"/>
        <end position="108"/>
    </location>
</feature>
<dbReference type="Proteomes" id="UP000533953">
    <property type="component" value="Unassembled WGS sequence"/>
</dbReference>
<keyword evidence="2" id="KW-0732">Signal</keyword>
<evidence type="ECO:0000259" key="3">
    <source>
        <dbReference type="SMART" id="SM00060"/>
    </source>
</evidence>
<accession>A0A7X1CB55</accession>
<comment type="caution">
    <text evidence="4">The sequence shown here is derived from an EMBL/GenBank/DDBJ whole genome shotgun (WGS) entry which is preliminary data.</text>
</comment>
<protein>
    <recommendedName>
        <fullName evidence="3">Fibronectin type-III domain-containing protein</fullName>
    </recommendedName>
</protein>
<feature type="signal peptide" evidence="2">
    <location>
        <begin position="1"/>
        <end position="24"/>
    </location>
</feature>
<evidence type="ECO:0000256" key="1">
    <source>
        <dbReference type="SAM" id="MobiDB-lite"/>
    </source>
</evidence>
<dbReference type="InterPro" id="IPR003961">
    <property type="entry name" value="FN3_dom"/>
</dbReference>
<gene>
    <name evidence="4" type="ORF">HCI99_03260</name>
</gene>
<feature type="chain" id="PRO_5031167155" description="Fibronectin type-III domain-containing protein" evidence="2">
    <location>
        <begin position="25"/>
        <end position="902"/>
    </location>
</feature>
<evidence type="ECO:0000313" key="5">
    <source>
        <dbReference type="Proteomes" id="UP000533953"/>
    </source>
</evidence>
<evidence type="ECO:0000313" key="4">
    <source>
        <dbReference type="EMBL" id="MBC1490835.1"/>
    </source>
</evidence>
<dbReference type="InterPro" id="IPR013783">
    <property type="entry name" value="Ig-like_fold"/>
</dbReference>
<proteinExistence type="predicted"/>
<evidence type="ECO:0000256" key="2">
    <source>
        <dbReference type="SAM" id="SignalP"/>
    </source>
</evidence>
<dbReference type="AlphaFoldDB" id="A0A7X1CB55"/>
<dbReference type="SMART" id="SM00060">
    <property type="entry name" value="FN3"/>
    <property type="match status" value="3"/>
</dbReference>
<feature type="domain" description="Fibronectin type-III" evidence="3">
    <location>
        <begin position="403"/>
        <end position="520"/>
    </location>
</feature>
<dbReference type="RefSeq" id="WP_185416703.1">
    <property type="nucleotide sequence ID" value="NZ_JAASTX010000003.1"/>
</dbReference>
<dbReference type="SUPFAM" id="SSF49265">
    <property type="entry name" value="Fibronectin type III"/>
    <property type="match status" value="1"/>
</dbReference>
<reference evidence="4 5" key="1">
    <citation type="submission" date="2020-03" db="EMBL/GenBank/DDBJ databases">
        <title>Soil Listeria distribution.</title>
        <authorList>
            <person name="Liao J."/>
            <person name="Wiedmann M."/>
        </authorList>
    </citation>
    <scope>NUCLEOTIDE SEQUENCE [LARGE SCALE GENOMIC DNA]</scope>
    <source>
        <strain evidence="4 5">FSL L7-1547</strain>
    </source>
</reference>
<feature type="compositionally biased region" description="Low complexity" evidence="1">
    <location>
        <begin position="61"/>
        <end position="78"/>
    </location>
</feature>
<dbReference type="EMBL" id="JAASTX010000003">
    <property type="protein sequence ID" value="MBC1490835.1"/>
    <property type="molecule type" value="Genomic_DNA"/>
</dbReference>
<dbReference type="InterPro" id="IPR036116">
    <property type="entry name" value="FN3_sf"/>
</dbReference>
<sequence length="902" mass="99954">MKKGLSRLLLVMIAIAMIVSTIPAYEPHAEQGVLPTETTVEGTPEQETGVEGQTSDEQPVEQEVPPAETTVEGVPEQPEVVEEPQDTQVTTEKEIDTPSVKEDGDWKDNYYDNAKRLRSVALEKPEKATIKTVSNGVGTGTGAMNLSWKAMPGATGYKVIIGNGYNYEYFSVGNVTSWTTKGKGIFPTKAELDKGLYRFHTDGKGTEFANDPTQLYENTFKAGTTWTLRGQKKYIVRVLATYTSGDGPTSDITEAVMPPETLPAKPEKSVIKTVSSGAGTDTGYMDISWKAVSGAIDYKIVIGNGYNYEYFNTGNVTSWSTKGKKIFPTQEEIDNGQYKFHKDGTGEEFANDPRALYENGYQAGSTFGLRDQEKYIIRVLAVYPWGDGVTSDITNAYMPLATPAPPTGEAYANAEGTNSGYVTLGWDEVEGADGYKITIFDGKKNVYFDVGEALSWTTKGVGIWPTQQAIENGGWDIQTDGTGVELAQDPSQVYRNSNGVYGDRKNYWFRVQAYTTGGVREDSQVSDVFRPIIPSEQVLSEYSSMDEIEAFILGHLKQQGIQMEVGTDKYMQFATKQLEHDADAYLAQREDYIYVCAYLTKYVEEKHVKLETEENYSQLINPDVEQQREQDINAAKEEDEQTVTTFSLGEEGIVENNGLDESASMEAVMEQYAEYDKEISDAKDAELEAYLEERDELYPDGEPVSRASIAGIKLVRQKYQHWCGPANLTQALSFHASKIRYSYNTTKGQNNFGQLMGYSAKTGQTTSVQMAKQMNMNRNFFKFSSTPYITATIKEFGTGAANKIRTRLDGVLAKKSNAPMVLVHQLYLSSYPSSTNAKAGHYLTVGAIKKSGSQYQAQLYNTDGKRNMISWENIGTGTGQNNTLTKAMYQKNLSSSNPVFVY</sequence>
<feature type="domain" description="Fibronectin type-III" evidence="3">
    <location>
        <begin position="263"/>
        <end position="388"/>
    </location>
</feature>
<feature type="domain" description="Fibronectin type-III" evidence="3">
    <location>
        <begin position="125"/>
        <end position="247"/>
    </location>
</feature>
<organism evidence="4 5">
    <name type="scientific">Listeria booriae</name>
    <dbReference type="NCBI Taxonomy" id="1552123"/>
    <lineage>
        <taxon>Bacteria</taxon>
        <taxon>Bacillati</taxon>
        <taxon>Bacillota</taxon>
        <taxon>Bacilli</taxon>
        <taxon>Bacillales</taxon>
        <taxon>Listeriaceae</taxon>
        <taxon>Listeria</taxon>
    </lineage>
</organism>
<dbReference type="Gene3D" id="2.60.40.10">
    <property type="entry name" value="Immunoglobulins"/>
    <property type="match status" value="1"/>
</dbReference>
<name>A0A7X1CB55_9LIST</name>